<organism evidence="3 4">
    <name type="scientific">Mycolicibacterium canariasense</name>
    <name type="common">Mycobacterium canariasense</name>
    <dbReference type="NCBI Taxonomy" id="228230"/>
    <lineage>
        <taxon>Bacteria</taxon>
        <taxon>Bacillati</taxon>
        <taxon>Actinomycetota</taxon>
        <taxon>Actinomycetes</taxon>
        <taxon>Mycobacteriales</taxon>
        <taxon>Mycobacteriaceae</taxon>
        <taxon>Mycolicibacterium</taxon>
    </lineage>
</organism>
<dbReference type="PANTHER" id="PTHR44154">
    <property type="entry name" value="QUINONE OXIDOREDUCTASE"/>
    <property type="match status" value="1"/>
</dbReference>
<dbReference type="STRING" id="228230.RMCC_4988"/>
<dbReference type="Gene3D" id="3.40.50.720">
    <property type="entry name" value="NAD(P)-binding Rossmann-like Domain"/>
    <property type="match status" value="1"/>
</dbReference>
<dbReference type="AlphaFoldDB" id="A0A100WHC0"/>
<dbReference type="InterPro" id="IPR013154">
    <property type="entry name" value="ADH-like_N"/>
</dbReference>
<reference evidence="4" key="1">
    <citation type="journal article" date="2016" name="Genome Announc.">
        <title>Draft Genome Sequences of Five Rapidly Growing Mycobacterium Species, M. thermoresistibile, M. fortuitum subsp. acetamidolyticum, M. canariasense, M. brisbanense, and M. novocastrense.</title>
        <authorList>
            <person name="Katahira K."/>
            <person name="Ogura Y."/>
            <person name="Gotoh Y."/>
            <person name="Hayashi T."/>
        </authorList>
    </citation>
    <scope>NUCLEOTIDE SEQUENCE [LARGE SCALE GENOMIC DNA]</scope>
    <source>
        <strain evidence="4">JCM15298</strain>
    </source>
</reference>
<dbReference type="InterPro" id="IPR036291">
    <property type="entry name" value="NAD(P)-bd_dom_sf"/>
</dbReference>
<dbReference type="SUPFAM" id="SSF50129">
    <property type="entry name" value="GroES-like"/>
    <property type="match status" value="1"/>
</dbReference>
<dbReference type="CDD" id="cd05289">
    <property type="entry name" value="MDR_like_2"/>
    <property type="match status" value="1"/>
</dbReference>
<dbReference type="InterPro" id="IPR020843">
    <property type="entry name" value="ER"/>
</dbReference>
<name>A0A100WHC0_MYCCR</name>
<protein>
    <submittedName>
        <fullName evidence="3">NADPH:quinone reductase related Zn-dependent oxidoreductase</fullName>
    </submittedName>
</protein>
<dbReference type="GO" id="GO:0016491">
    <property type="term" value="F:oxidoreductase activity"/>
    <property type="evidence" value="ECO:0007669"/>
    <property type="project" value="InterPro"/>
</dbReference>
<dbReference type="InterPro" id="IPR011032">
    <property type="entry name" value="GroES-like_sf"/>
</dbReference>
<evidence type="ECO:0000259" key="2">
    <source>
        <dbReference type="SMART" id="SM00829"/>
    </source>
</evidence>
<feature type="domain" description="Enoyl reductase (ER)" evidence="2">
    <location>
        <begin position="17"/>
        <end position="326"/>
    </location>
</feature>
<dbReference type="EMBL" id="BCSY01000078">
    <property type="protein sequence ID" value="GAS98023.1"/>
    <property type="molecule type" value="Genomic_DNA"/>
</dbReference>
<dbReference type="PANTHER" id="PTHR44154:SF1">
    <property type="entry name" value="QUINONE OXIDOREDUCTASE"/>
    <property type="match status" value="1"/>
</dbReference>
<evidence type="ECO:0000313" key="3">
    <source>
        <dbReference type="EMBL" id="GAS98023.1"/>
    </source>
</evidence>
<dbReference type="SUPFAM" id="SSF51735">
    <property type="entry name" value="NAD(P)-binding Rossmann-fold domains"/>
    <property type="match status" value="1"/>
</dbReference>
<keyword evidence="4" id="KW-1185">Reference proteome</keyword>
<dbReference type="InterPro" id="IPR051603">
    <property type="entry name" value="Zinc-ADH_QOR/CCCR"/>
</dbReference>
<evidence type="ECO:0000313" key="4">
    <source>
        <dbReference type="Proteomes" id="UP000069443"/>
    </source>
</evidence>
<dbReference type="Pfam" id="PF13602">
    <property type="entry name" value="ADH_zinc_N_2"/>
    <property type="match status" value="1"/>
</dbReference>
<evidence type="ECO:0000256" key="1">
    <source>
        <dbReference type="ARBA" id="ARBA00022857"/>
    </source>
</evidence>
<gene>
    <name evidence="3" type="ORF">RMCC_4988</name>
</gene>
<comment type="caution">
    <text evidence="3">The sequence shown here is derived from an EMBL/GenBank/DDBJ whole genome shotgun (WGS) entry which is preliminary data.</text>
</comment>
<dbReference type="Gene3D" id="3.90.180.10">
    <property type="entry name" value="Medium-chain alcohol dehydrogenases, catalytic domain"/>
    <property type="match status" value="1"/>
</dbReference>
<sequence length="329" mass="34412">MKPHPRLMKAVGLTEYGGPEVLKLVEVPMPATGARQIRVRVHAATVNPGDTLLRAGDLDEQLRSGPLRPPFIPGMEAAGVVDEIGADAQTDLHVGDRVMVIVMPIDATGGAYAEYLVVGPDQVTLAPAGSTHTAAATLPMNGLTARLALDMLNLHPGQTIAVTGAAGAVGGYTIQLAKADGLRVIADAAPADETLVADLGADQIVARGPGVGERIRQWWPGGVDAVVDGSLQGIDVVPALRDGGQLATVRGWELRDGPDPRADRAITVREVFVPEYTHAHAKLDELRVLAEKGLLTLRVGRTYPAAEAAAAHRAIQSGGIRGRIVLTFD</sequence>
<reference evidence="4" key="2">
    <citation type="submission" date="2016-02" db="EMBL/GenBank/DDBJ databases">
        <title>Draft genome sequence of five rapidly growing Mycobacterium species.</title>
        <authorList>
            <person name="Katahira K."/>
            <person name="Gotou Y."/>
            <person name="Iida K."/>
            <person name="Ogura Y."/>
            <person name="Hayashi T."/>
        </authorList>
    </citation>
    <scope>NUCLEOTIDE SEQUENCE [LARGE SCALE GENOMIC DNA]</scope>
    <source>
        <strain evidence="4">JCM15298</strain>
    </source>
</reference>
<dbReference type="Pfam" id="PF08240">
    <property type="entry name" value="ADH_N"/>
    <property type="match status" value="1"/>
</dbReference>
<keyword evidence="1" id="KW-0521">NADP</keyword>
<dbReference type="Proteomes" id="UP000069443">
    <property type="component" value="Unassembled WGS sequence"/>
</dbReference>
<dbReference type="SMART" id="SM00829">
    <property type="entry name" value="PKS_ER"/>
    <property type="match status" value="1"/>
</dbReference>
<accession>A0A100WHC0</accession>
<proteinExistence type="predicted"/>